<dbReference type="AlphaFoldDB" id="A0A512BE86"/>
<gene>
    <name evidence="3" type="ORF">SAE01_27750</name>
</gene>
<reference evidence="3 4" key="1">
    <citation type="submission" date="2019-07" db="EMBL/GenBank/DDBJ databases">
        <title>Whole genome shotgun sequence of Segetibacter aerophilus NBRC 106135.</title>
        <authorList>
            <person name="Hosoyama A."/>
            <person name="Uohara A."/>
            <person name="Ohji S."/>
            <person name="Ichikawa N."/>
        </authorList>
    </citation>
    <scope>NUCLEOTIDE SEQUENCE [LARGE SCALE GENOMIC DNA]</scope>
    <source>
        <strain evidence="3 4">NBRC 106135</strain>
    </source>
</reference>
<feature type="transmembrane region" description="Helical" evidence="2">
    <location>
        <begin position="12"/>
        <end position="31"/>
    </location>
</feature>
<proteinExistence type="predicted"/>
<keyword evidence="4" id="KW-1185">Reference proteome</keyword>
<sequence length="105" mass="12777">MFYKKFGSVVRVLRNKYISSVIVFVVWILFFDRNDLWTQWDRKHELQKLETSKTFYEQEIATTKKDLMDLNNNPAVLEKFAREKFYLKKPSEEIFIIDDSTQEKK</sequence>
<keyword evidence="2" id="KW-0472">Membrane</keyword>
<evidence type="ECO:0000313" key="3">
    <source>
        <dbReference type="EMBL" id="GEO10279.1"/>
    </source>
</evidence>
<dbReference type="RefSeq" id="WP_147204396.1">
    <property type="nucleotide sequence ID" value="NZ_BJYT01000010.1"/>
</dbReference>
<dbReference type="Pfam" id="PF04977">
    <property type="entry name" value="DivIC"/>
    <property type="match status" value="1"/>
</dbReference>
<protein>
    <recommendedName>
        <fullName evidence="5">Septum formation initiator</fullName>
    </recommendedName>
</protein>
<comment type="caution">
    <text evidence="3">The sequence shown here is derived from an EMBL/GenBank/DDBJ whole genome shotgun (WGS) entry which is preliminary data.</text>
</comment>
<evidence type="ECO:0008006" key="5">
    <source>
        <dbReference type="Google" id="ProtNLM"/>
    </source>
</evidence>
<keyword evidence="1" id="KW-0175">Coiled coil</keyword>
<feature type="coiled-coil region" evidence="1">
    <location>
        <begin position="46"/>
        <end position="73"/>
    </location>
</feature>
<name>A0A512BE86_9BACT</name>
<keyword evidence="2" id="KW-1133">Transmembrane helix</keyword>
<accession>A0A512BE86</accession>
<dbReference type="Proteomes" id="UP000321513">
    <property type="component" value="Unassembled WGS sequence"/>
</dbReference>
<dbReference type="EMBL" id="BJYT01000010">
    <property type="protein sequence ID" value="GEO10279.1"/>
    <property type="molecule type" value="Genomic_DNA"/>
</dbReference>
<dbReference type="InterPro" id="IPR007060">
    <property type="entry name" value="FtsL/DivIC"/>
</dbReference>
<organism evidence="3 4">
    <name type="scientific">Segetibacter aerophilus</name>
    <dbReference type="NCBI Taxonomy" id="670293"/>
    <lineage>
        <taxon>Bacteria</taxon>
        <taxon>Pseudomonadati</taxon>
        <taxon>Bacteroidota</taxon>
        <taxon>Chitinophagia</taxon>
        <taxon>Chitinophagales</taxon>
        <taxon>Chitinophagaceae</taxon>
        <taxon>Segetibacter</taxon>
    </lineage>
</organism>
<evidence type="ECO:0000256" key="2">
    <source>
        <dbReference type="SAM" id="Phobius"/>
    </source>
</evidence>
<evidence type="ECO:0000313" key="4">
    <source>
        <dbReference type="Proteomes" id="UP000321513"/>
    </source>
</evidence>
<keyword evidence="2" id="KW-0812">Transmembrane</keyword>
<evidence type="ECO:0000256" key="1">
    <source>
        <dbReference type="SAM" id="Coils"/>
    </source>
</evidence>
<dbReference type="OrthoDB" id="1467719at2"/>